<dbReference type="Proteomes" id="UP000237105">
    <property type="component" value="Unassembled WGS sequence"/>
</dbReference>
<evidence type="ECO:0000313" key="1">
    <source>
        <dbReference type="EMBL" id="PON50884.1"/>
    </source>
</evidence>
<keyword evidence="2" id="KW-1185">Reference proteome</keyword>
<accession>A0A2P5BQ80</accession>
<sequence>MERALHCSHLAIMPSTFEGGLFVCRHVQPYSPGWEKVPREDRAKILSQVEVRFFLKLRDALISGDNKLPRMSCDWN</sequence>
<dbReference type="OrthoDB" id="10348475at2759"/>
<dbReference type="AlphaFoldDB" id="A0A2P5BQ80"/>
<reference evidence="2" key="1">
    <citation type="submission" date="2016-06" db="EMBL/GenBank/DDBJ databases">
        <title>Parallel loss of symbiosis genes in relatives of nitrogen-fixing non-legume Parasponia.</title>
        <authorList>
            <person name="Van Velzen R."/>
            <person name="Holmer R."/>
            <person name="Bu F."/>
            <person name="Rutten L."/>
            <person name="Van Zeijl A."/>
            <person name="Liu W."/>
            <person name="Santuari L."/>
            <person name="Cao Q."/>
            <person name="Sharma T."/>
            <person name="Shen D."/>
            <person name="Roswanjaya Y."/>
            <person name="Wardhani T."/>
            <person name="Kalhor M.S."/>
            <person name="Jansen J."/>
            <person name="Van den Hoogen J."/>
            <person name="Gungor B."/>
            <person name="Hartog M."/>
            <person name="Hontelez J."/>
            <person name="Verver J."/>
            <person name="Yang W.-C."/>
            <person name="Schijlen E."/>
            <person name="Repin R."/>
            <person name="Schilthuizen M."/>
            <person name="Schranz E."/>
            <person name="Heidstra R."/>
            <person name="Miyata K."/>
            <person name="Fedorova E."/>
            <person name="Kohlen W."/>
            <person name="Bisseling T."/>
            <person name="Smit S."/>
            <person name="Geurts R."/>
        </authorList>
    </citation>
    <scope>NUCLEOTIDE SEQUENCE [LARGE SCALE GENOMIC DNA]</scope>
    <source>
        <strain evidence="2">cv. WU1-14</strain>
    </source>
</reference>
<organism evidence="1 2">
    <name type="scientific">Parasponia andersonii</name>
    <name type="common">Sponia andersonii</name>
    <dbReference type="NCBI Taxonomy" id="3476"/>
    <lineage>
        <taxon>Eukaryota</taxon>
        <taxon>Viridiplantae</taxon>
        <taxon>Streptophyta</taxon>
        <taxon>Embryophyta</taxon>
        <taxon>Tracheophyta</taxon>
        <taxon>Spermatophyta</taxon>
        <taxon>Magnoliopsida</taxon>
        <taxon>eudicotyledons</taxon>
        <taxon>Gunneridae</taxon>
        <taxon>Pentapetalae</taxon>
        <taxon>rosids</taxon>
        <taxon>fabids</taxon>
        <taxon>Rosales</taxon>
        <taxon>Cannabaceae</taxon>
        <taxon>Parasponia</taxon>
    </lineage>
</organism>
<name>A0A2P5BQ80_PARAD</name>
<evidence type="ECO:0000313" key="2">
    <source>
        <dbReference type="Proteomes" id="UP000237105"/>
    </source>
</evidence>
<proteinExistence type="predicted"/>
<protein>
    <submittedName>
        <fullName evidence="1">Uncharacterized protein</fullName>
    </submittedName>
</protein>
<gene>
    <name evidence="1" type="ORF">PanWU01x14_220160</name>
</gene>
<dbReference type="EMBL" id="JXTB01000240">
    <property type="protein sequence ID" value="PON50884.1"/>
    <property type="molecule type" value="Genomic_DNA"/>
</dbReference>
<comment type="caution">
    <text evidence="1">The sequence shown here is derived from an EMBL/GenBank/DDBJ whole genome shotgun (WGS) entry which is preliminary data.</text>
</comment>